<dbReference type="Pfam" id="PF00150">
    <property type="entry name" value="Cellulase"/>
    <property type="match status" value="1"/>
</dbReference>
<evidence type="ECO:0000256" key="7">
    <source>
        <dbReference type="RuleBase" id="RU361153"/>
    </source>
</evidence>
<dbReference type="GO" id="GO:0004553">
    <property type="term" value="F:hydrolase activity, hydrolyzing O-glycosyl compounds"/>
    <property type="evidence" value="ECO:0007669"/>
    <property type="project" value="InterPro"/>
</dbReference>
<evidence type="ECO:0000256" key="2">
    <source>
        <dbReference type="ARBA" id="ARBA00022801"/>
    </source>
</evidence>
<keyword evidence="10" id="KW-1185">Reference proteome</keyword>
<comment type="similarity">
    <text evidence="1 7">Belongs to the glycosyl hydrolase 5 (cellulase A) family.</text>
</comment>
<keyword evidence="6" id="KW-0624">Polysaccharide degradation</keyword>
<name>A0AAV0SVC4_9STRA</name>
<keyword evidence="4" id="KW-0119">Carbohydrate metabolism</keyword>
<organism evidence="9 10">
    <name type="scientific">Peronospora destructor</name>
    <dbReference type="NCBI Taxonomy" id="86335"/>
    <lineage>
        <taxon>Eukaryota</taxon>
        <taxon>Sar</taxon>
        <taxon>Stramenopiles</taxon>
        <taxon>Oomycota</taxon>
        <taxon>Peronosporomycetes</taxon>
        <taxon>Peronosporales</taxon>
        <taxon>Peronosporaceae</taxon>
        <taxon>Peronospora</taxon>
    </lineage>
</organism>
<evidence type="ECO:0000256" key="3">
    <source>
        <dbReference type="ARBA" id="ARBA00023001"/>
    </source>
</evidence>
<sequence length="340" mass="38291">MRMPLSFQAYGGSLLLNKKPFFLKGASFFGMESDICVPHGLWGGPDSTTLATVAQLLRSNGFNLIRVPLAVTAVANNIAVDRCKIGNEVALLETFQGRELRYLDVLDYMVHELERHNLLVILDAHVMQPAGAITPLWYDDDQGCPETVVAKMWTALTTRYANQWNVLGADLNNEPHGEATWGSGDVRTDWRLAAMRLSEIILKICSRWLIFVEGVQTTGCDSGHEMPCFWGENLQAANAHPVKLCVDNRLVYCPHTYGPAVSWQPYFNAENFPENMPSVWDNHFGYLKHQTDVPLVIGEWGGRHENRKDWSWQTRFAEYVQHIGLLSRFTGSRLPPPASC</sequence>
<evidence type="ECO:0000256" key="1">
    <source>
        <dbReference type="ARBA" id="ARBA00005641"/>
    </source>
</evidence>
<protein>
    <recommendedName>
        <fullName evidence="8">Glycoside hydrolase family 5 domain-containing protein</fullName>
    </recommendedName>
</protein>
<proteinExistence type="inferred from homology"/>
<feature type="domain" description="Glycoside hydrolase family 5" evidence="8">
    <location>
        <begin position="27"/>
        <end position="311"/>
    </location>
</feature>
<comment type="caution">
    <text evidence="9">The sequence shown here is derived from an EMBL/GenBank/DDBJ whole genome shotgun (WGS) entry which is preliminary data.</text>
</comment>
<evidence type="ECO:0000259" key="8">
    <source>
        <dbReference type="Pfam" id="PF00150"/>
    </source>
</evidence>
<dbReference type="Gene3D" id="3.20.20.80">
    <property type="entry name" value="Glycosidases"/>
    <property type="match status" value="1"/>
</dbReference>
<keyword evidence="5 7" id="KW-0326">Glycosidase</keyword>
<evidence type="ECO:0000256" key="5">
    <source>
        <dbReference type="ARBA" id="ARBA00023295"/>
    </source>
</evidence>
<dbReference type="SUPFAM" id="SSF51445">
    <property type="entry name" value="(Trans)glycosidases"/>
    <property type="match status" value="1"/>
</dbReference>
<accession>A0AAV0SVC4</accession>
<evidence type="ECO:0000256" key="6">
    <source>
        <dbReference type="ARBA" id="ARBA00023326"/>
    </source>
</evidence>
<dbReference type="InterPro" id="IPR001547">
    <property type="entry name" value="Glyco_hydro_5"/>
</dbReference>
<dbReference type="PANTHER" id="PTHR35923:SF2">
    <property type="entry name" value="ENDOGLUCANASE"/>
    <property type="match status" value="1"/>
</dbReference>
<dbReference type="GO" id="GO:0030245">
    <property type="term" value="P:cellulose catabolic process"/>
    <property type="evidence" value="ECO:0007669"/>
    <property type="project" value="UniProtKB-KW"/>
</dbReference>
<keyword evidence="3" id="KW-0136">Cellulose degradation</keyword>
<evidence type="ECO:0000256" key="4">
    <source>
        <dbReference type="ARBA" id="ARBA00023277"/>
    </source>
</evidence>
<dbReference type="EMBL" id="CANTFM010000028">
    <property type="protein sequence ID" value="CAI5708972.1"/>
    <property type="molecule type" value="Genomic_DNA"/>
</dbReference>
<evidence type="ECO:0000313" key="10">
    <source>
        <dbReference type="Proteomes" id="UP001162029"/>
    </source>
</evidence>
<evidence type="ECO:0000313" key="9">
    <source>
        <dbReference type="EMBL" id="CAI5708972.1"/>
    </source>
</evidence>
<dbReference type="Proteomes" id="UP001162029">
    <property type="component" value="Unassembled WGS sequence"/>
</dbReference>
<dbReference type="PANTHER" id="PTHR35923">
    <property type="entry name" value="MAJOR EXTRACELLULAR ENDOGLUCANASE"/>
    <property type="match status" value="1"/>
</dbReference>
<gene>
    <name evidence="9" type="ORF">PDE001_LOCUS172</name>
</gene>
<reference evidence="9" key="1">
    <citation type="submission" date="2022-12" db="EMBL/GenBank/DDBJ databases">
        <authorList>
            <person name="Webb A."/>
        </authorList>
    </citation>
    <scope>NUCLEOTIDE SEQUENCE</scope>
    <source>
        <strain evidence="9">Pd1</strain>
    </source>
</reference>
<keyword evidence="2 7" id="KW-0378">Hydrolase</keyword>
<dbReference type="AlphaFoldDB" id="A0AAV0SVC4"/>
<dbReference type="InterPro" id="IPR017853">
    <property type="entry name" value="GH"/>
</dbReference>